<gene>
    <name evidence="7" type="ORF">E6H02_01560</name>
</gene>
<dbReference type="SUPFAM" id="SSF46626">
    <property type="entry name" value="Cytochrome c"/>
    <property type="match status" value="1"/>
</dbReference>
<evidence type="ECO:0000313" key="7">
    <source>
        <dbReference type="EMBL" id="TMJ15858.1"/>
    </source>
</evidence>
<dbReference type="AlphaFoldDB" id="A0A537M6H2"/>
<name>A0A537M6H2_9BACT</name>
<dbReference type="InterPro" id="IPR009056">
    <property type="entry name" value="Cyt_c-like_dom"/>
</dbReference>
<organism evidence="7 8">
    <name type="scientific">Candidatus Segetimicrobium genomatis</name>
    <dbReference type="NCBI Taxonomy" id="2569760"/>
    <lineage>
        <taxon>Bacteria</taxon>
        <taxon>Bacillati</taxon>
        <taxon>Candidatus Sysuimicrobiota</taxon>
        <taxon>Candidatus Sysuimicrobiia</taxon>
        <taxon>Candidatus Sysuimicrobiales</taxon>
        <taxon>Candidatus Segetimicrobiaceae</taxon>
        <taxon>Candidatus Segetimicrobium</taxon>
    </lineage>
</organism>
<comment type="caution">
    <text evidence="7">The sequence shown here is derived from an EMBL/GenBank/DDBJ whole genome shotgun (WGS) entry which is preliminary data.</text>
</comment>
<evidence type="ECO:0000256" key="4">
    <source>
        <dbReference type="PROSITE-ProRule" id="PRU00433"/>
    </source>
</evidence>
<feature type="region of interest" description="Disordered" evidence="5">
    <location>
        <begin position="48"/>
        <end position="98"/>
    </location>
</feature>
<evidence type="ECO:0000259" key="6">
    <source>
        <dbReference type="PROSITE" id="PS51007"/>
    </source>
</evidence>
<evidence type="ECO:0000256" key="2">
    <source>
        <dbReference type="ARBA" id="ARBA00022723"/>
    </source>
</evidence>
<dbReference type="InterPro" id="IPR036909">
    <property type="entry name" value="Cyt_c-like_dom_sf"/>
</dbReference>
<protein>
    <submittedName>
        <fullName evidence="7">Cytochrome c</fullName>
    </submittedName>
</protein>
<sequence length="198" mass="20775">MVSYFAILVATRGWRMSSRMMVAGALLVGCLGLSGCTGRDILAMRKRPEATQPAGGPAAPAPPFKGPAVAATTDYPKDANAPRPLPPPEFASLKNPLQPTPDTLAKGKALYDANCAVCHGPTGLGNGTAAGVLKPPPANFTTPIHGQLPDGYWFWRLSKGGGVPPFSAAGSGMPPWESALSAEQRWLVILYEHTFQPK</sequence>
<evidence type="ECO:0000256" key="5">
    <source>
        <dbReference type="SAM" id="MobiDB-lite"/>
    </source>
</evidence>
<keyword evidence="1 4" id="KW-0349">Heme</keyword>
<dbReference type="Pfam" id="PF13442">
    <property type="entry name" value="Cytochrome_CBB3"/>
    <property type="match status" value="1"/>
</dbReference>
<proteinExistence type="predicted"/>
<dbReference type="PROSITE" id="PS51007">
    <property type="entry name" value="CYTC"/>
    <property type="match status" value="1"/>
</dbReference>
<dbReference type="Proteomes" id="UP000320393">
    <property type="component" value="Unassembled WGS sequence"/>
</dbReference>
<dbReference type="Gene3D" id="1.10.760.10">
    <property type="entry name" value="Cytochrome c-like domain"/>
    <property type="match status" value="1"/>
</dbReference>
<feature type="domain" description="Cytochrome c" evidence="6">
    <location>
        <begin position="102"/>
        <end position="196"/>
    </location>
</feature>
<evidence type="ECO:0000256" key="3">
    <source>
        <dbReference type="ARBA" id="ARBA00023004"/>
    </source>
</evidence>
<dbReference type="GO" id="GO:0046872">
    <property type="term" value="F:metal ion binding"/>
    <property type="evidence" value="ECO:0007669"/>
    <property type="project" value="UniProtKB-KW"/>
</dbReference>
<dbReference type="GO" id="GO:0009055">
    <property type="term" value="F:electron transfer activity"/>
    <property type="evidence" value="ECO:0007669"/>
    <property type="project" value="InterPro"/>
</dbReference>
<evidence type="ECO:0000313" key="8">
    <source>
        <dbReference type="Proteomes" id="UP000320393"/>
    </source>
</evidence>
<reference evidence="7 8" key="1">
    <citation type="journal article" date="2019" name="Nat. Microbiol.">
        <title>Mediterranean grassland soil C-N compound turnover is dependent on rainfall and depth, and is mediated by genomically divergent microorganisms.</title>
        <authorList>
            <person name="Diamond S."/>
            <person name="Andeer P.F."/>
            <person name="Li Z."/>
            <person name="Crits-Christoph A."/>
            <person name="Burstein D."/>
            <person name="Anantharaman K."/>
            <person name="Lane K.R."/>
            <person name="Thomas B.C."/>
            <person name="Pan C."/>
            <person name="Northen T.R."/>
            <person name="Banfield J.F."/>
        </authorList>
    </citation>
    <scope>NUCLEOTIDE SEQUENCE [LARGE SCALE GENOMIC DNA]</scope>
    <source>
        <strain evidence="7">NP_5</strain>
    </source>
</reference>
<evidence type="ECO:0000256" key="1">
    <source>
        <dbReference type="ARBA" id="ARBA00022617"/>
    </source>
</evidence>
<keyword evidence="3 4" id="KW-0408">Iron</keyword>
<keyword evidence="2 4" id="KW-0479">Metal-binding</keyword>
<accession>A0A537M6H2</accession>
<dbReference type="GO" id="GO:0020037">
    <property type="term" value="F:heme binding"/>
    <property type="evidence" value="ECO:0007669"/>
    <property type="project" value="InterPro"/>
</dbReference>
<dbReference type="EMBL" id="VBAM01000041">
    <property type="protein sequence ID" value="TMJ15858.1"/>
    <property type="molecule type" value="Genomic_DNA"/>
</dbReference>